<dbReference type="Proteomes" id="UP000785679">
    <property type="component" value="Unassembled WGS sequence"/>
</dbReference>
<proteinExistence type="predicted"/>
<dbReference type="AlphaFoldDB" id="A0A8J8NAY5"/>
<reference evidence="1" key="1">
    <citation type="submission" date="2019-06" db="EMBL/GenBank/DDBJ databases">
        <authorList>
            <person name="Zheng W."/>
        </authorList>
    </citation>
    <scope>NUCLEOTIDE SEQUENCE</scope>
    <source>
        <strain evidence="1">QDHG01</strain>
    </source>
</reference>
<accession>A0A8J8NAY5</accession>
<gene>
    <name evidence="1" type="ORF">FGO68_gene8774</name>
</gene>
<comment type="caution">
    <text evidence="1">The sequence shown here is derived from an EMBL/GenBank/DDBJ whole genome shotgun (WGS) entry which is preliminary data.</text>
</comment>
<organism evidence="1 2">
    <name type="scientific">Halteria grandinella</name>
    <dbReference type="NCBI Taxonomy" id="5974"/>
    <lineage>
        <taxon>Eukaryota</taxon>
        <taxon>Sar</taxon>
        <taxon>Alveolata</taxon>
        <taxon>Ciliophora</taxon>
        <taxon>Intramacronucleata</taxon>
        <taxon>Spirotrichea</taxon>
        <taxon>Stichotrichia</taxon>
        <taxon>Sporadotrichida</taxon>
        <taxon>Halteriidae</taxon>
        <taxon>Halteria</taxon>
    </lineage>
</organism>
<dbReference type="EMBL" id="RRYP01029757">
    <property type="protein sequence ID" value="TNV71547.1"/>
    <property type="molecule type" value="Genomic_DNA"/>
</dbReference>
<evidence type="ECO:0000313" key="2">
    <source>
        <dbReference type="Proteomes" id="UP000785679"/>
    </source>
</evidence>
<evidence type="ECO:0000313" key="1">
    <source>
        <dbReference type="EMBL" id="TNV71547.1"/>
    </source>
</evidence>
<protein>
    <submittedName>
        <fullName evidence="1">Uncharacterized protein</fullName>
    </submittedName>
</protein>
<sequence length="134" mass="15150">MATDKEFLDKFGKLLIQEVRDPSIQKWEKYVSGQMKGERAKAISSLLTSFSDEQRSVIVSFAPYIVNNVLHNLLQMLEDEEEIDITVSIDGETSSTLRDISDGLGAEIYNDEGWIVRFSEYPEIDAQAIADVRS</sequence>
<keyword evidence="2" id="KW-1185">Reference proteome</keyword>
<name>A0A8J8NAY5_HALGN</name>